<dbReference type="EMBL" id="JH795870">
    <property type="protein sequence ID" value="EJT99289.1"/>
    <property type="molecule type" value="Genomic_DNA"/>
</dbReference>
<evidence type="ECO:0000256" key="6">
    <source>
        <dbReference type="ARBA" id="ARBA00022448"/>
    </source>
</evidence>
<comment type="subcellular location">
    <subcellularLocation>
        <location evidence="3">Cytoplasm</location>
    </subcellularLocation>
    <subcellularLocation>
        <location evidence="2">Nucleus</location>
    </subcellularLocation>
</comment>
<dbReference type="PANTHER" id="PTHR13403:SF6">
    <property type="entry name" value="SNURPORTIN-1"/>
    <property type="match status" value="1"/>
</dbReference>
<evidence type="ECO:0000256" key="1">
    <source>
        <dbReference type="ARBA" id="ARBA00003975"/>
    </source>
</evidence>
<dbReference type="OrthoDB" id="10003593at2759"/>
<keyword evidence="13" id="KW-1185">Reference proteome</keyword>
<evidence type="ECO:0000256" key="10">
    <source>
        <dbReference type="SAM" id="MobiDB-lite"/>
    </source>
</evidence>
<feature type="compositionally biased region" description="Pro residues" evidence="10">
    <location>
        <begin position="85"/>
        <end position="95"/>
    </location>
</feature>
<dbReference type="GeneID" id="63685573"/>
<dbReference type="Pfam" id="PF21974">
    <property type="entry name" value="SPN1_m3Gcap_bd"/>
    <property type="match status" value="1"/>
</dbReference>
<evidence type="ECO:0000256" key="2">
    <source>
        <dbReference type="ARBA" id="ARBA00004123"/>
    </source>
</evidence>
<dbReference type="GO" id="GO:0003723">
    <property type="term" value="F:RNA binding"/>
    <property type="evidence" value="ECO:0007669"/>
    <property type="project" value="UniProtKB-KW"/>
</dbReference>
<keyword evidence="6" id="KW-0813">Transport</keyword>
<dbReference type="Gene3D" id="3.30.470.30">
    <property type="entry name" value="DNA ligase/mRNA capping enzyme"/>
    <property type="match status" value="1"/>
</dbReference>
<evidence type="ECO:0000259" key="11">
    <source>
        <dbReference type="Pfam" id="PF21974"/>
    </source>
</evidence>
<organism evidence="12 13">
    <name type="scientific">Dacryopinax primogenitus (strain DJM 731)</name>
    <name type="common">Brown rot fungus</name>
    <dbReference type="NCBI Taxonomy" id="1858805"/>
    <lineage>
        <taxon>Eukaryota</taxon>
        <taxon>Fungi</taxon>
        <taxon>Dikarya</taxon>
        <taxon>Basidiomycota</taxon>
        <taxon>Agaricomycotina</taxon>
        <taxon>Dacrymycetes</taxon>
        <taxon>Dacrymycetales</taxon>
        <taxon>Dacrymycetaceae</taxon>
        <taxon>Dacryopinax</taxon>
    </lineage>
</organism>
<name>M5FUU6_DACPD</name>
<dbReference type="PANTHER" id="PTHR13403">
    <property type="entry name" value="SNURPORTIN1 RNUT1 PROTEIN RNA, U TRANSPORTER 1"/>
    <property type="match status" value="1"/>
</dbReference>
<sequence>MLNHKDPNNRRASFKLPPLARAGDAQEARRLAALEQQQKRREKVIAISRGSTYFASLAPLTPESDSSPPSPSSPVQFFPSTDAPISPPAEFPPSSPTHTQSLFTLKKPQKPRKSEQRWANKLMYAEVLELGGSGPRMEVDREVVVDNAPLVTGLTVQDVVMGEDGLPEDMEEGWVALAPVPIGKRCMAVSYALDNGVVVTALHSRLSGHLFLRYASHLPPDTILDCILDSKWQDTGLLHVLDVMRWRSQDLSTCEAEFRFWFLQCRIAELAVHAPPSDPPYKQPYILQPVPFFLPPLTPAVLLMNVLPPAKVGRMIPLLAPLPMGAVGDTMPVDEYGRAIPNADSTPAPALVSNTVQSTSTRETHCASDGLLLYLKSSTYQSGSTPLACWVPNMPLEGESESRLDVFERLLRARAAQINLASGNEVTMEEG</sequence>
<proteinExistence type="inferred from homology"/>
<dbReference type="RefSeq" id="XP_040626187.1">
    <property type="nucleotide sequence ID" value="XM_040770511.1"/>
</dbReference>
<protein>
    <recommendedName>
        <fullName evidence="5">Snurportin-1</fullName>
    </recommendedName>
</protein>
<feature type="domain" description="Snurportin-1 m3G cap-binding" evidence="11">
    <location>
        <begin position="166"/>
        <end position="269"/>
    </location>
</feature>
<dbReference type="GO" id="GO:0005634">
    <property type="term" value="C:nucleus"/>
    <property type="evidence" value="ECO:0007669"/>
    <property type="project" value="UniProtKB-SubCell"/>
</dbReference>
<dbReference type="STRING" id="1858805.M5FUU6"/>
<keyword evidence="9" id="KW-0539">Nucleus</keyword>
<comment type="function">
    <text evidence="1">Functions as an U snRNP-specific nuclear import adapter. Involved in the trimethylguanosine (m3G)-cap-dependent nuclear import of U snRNPs. Binds specifically to the terminal m3G-cap U snRNAs.</text>
</comment>
<feature type="compositionally biased region" description="Low complexity" evidence="10">
    <location>
        <begin position="59"/>
        <end position="80"/>
    </location>
</feature>
<evidence type="ECO:0000256" key="7">
    <source>
        <dbReference type="ARBA" id="ARBA00022490"/>
    </source>
</evidence>
<evidence type="ECO:0000256" key="5">
    <source>
        <dbReference type="ARBA" id="ARBA00016034"/>
    </source>
</evidence>
<dbReference type="GO" id="GO:0061015">
    <property type="term" value="P:snRNA import into nucleus"/>
    <property type="evidence" value="ECO:0007669"/>
    <property type="project" value="InterPro"/>
</dbReference>
<evidence type="ECO:0000256" key="4">
    <source>
        <dbReference type="ARBA" id="ARBA00007540"/>
    </source>
</evidence>
<feature type="region of interest" description="Disordered" evidence="10">
    <location>
        <begin position="58"/>
        <end position="116"/>
    </location>
</feature>
<dbReference type="AlphaFoldDB" id="M5FUU6"/>
<evidence type="ECO:0000313" key="12">
    <source>
        <dbReference type="EMBL" id="EJT99289.1"/>
    </source>
</evidence>
<keyword evidence="8" id="KW-0694">RNA-binding</keyword>
<dbReference type="Proteomes" id="UP000030653">
    <property type="component" value="Unassembled WGS sequence"/>
</dbReference>
<evidence type="ECO:0000313" key="13">
    <source>
        <dbReference type="Proteomes" id="UP000030653"/>
    </source>
</evidence>
<evidence type="ECO:0000256" key="3">
    <source>
        <dbReference type="ARBA" id="ARBA00004496"/>
    </source>
</evidence>
<dbReference type="InterPro" id="IPR047857">
    <property type="entry name" value="Snurportin1_C"/>
</dbReference>
<feature type="region of interest" description="Disordered" evidence="10">
    <location>
        <begin position="1"/>
        <end position="27"/>
    </location>
</feature>
<dbReference type="InterPro" id="IPR017336">
    <property type="entry name" value="Snurportin-1"/>
</dbReference>
<gene>
    <name evidence="12" type="ORF">DACRYDRAFT_118035</name>
</gene>
<reference evidence="12 13" key="1">
    <citation type="journal article" date="2012" name="Science">
        <title>The Paleozoic origin of enzymatic lignin decomposition reconstructed from 31 fungal genomes.</title>
        <authorList>
            <person name="Floudas D."/>
            <person name="Binder M."/>
            <person name="Riley R."/>
            <person name="Barry K."/>
            <person name="Blanchette R.A."/>
            <person name="Henrissat B."/>
            <person name="Martinez A.T."/>
            <person name="Otillar R."/>
            <person name="Spatafora J.W."/>
            <person name="Yadav J.S."/>
            <person name="Aerts A."/>
            <person name="Benoit I."/>
            <person name="Boyd A."/>
            <person name="Carlson A."/>
            <person name="Copeland A."/>
            <person name="Coutinho P.M."/>
            <person name="de Vries R.P."/>
            <person name="Ferreira P."/>
            <person name="Findley K."/>
            <person name="Foster B."/>
            <person name="Gaskell J."/>
            <person name="Glotzer D."/>
            <person name="Gorecki P."/>
            <person name="Heitman J."/>
            <person name="Hesse C."/>
            <person name="Hori C."/>
            <person name="Igarashi K."/>
            <person name="Jurgens J.A."/>
            <person name="Kallen N."/>
            <person name="Kersten P."/>
            <person name="Kohler A."/>
            <person name="Kuees U."/>
            <person name="Kumar T.K.A."/>
            <person name="Kuo A."/>
            <person name="LaButti K."/>
            <person name="Larrondo L.F."/>
            <person name="Lindquist E."/>
            <person name="Ling A."/>
            <person name="Lombard V."/>
            <person name="Lucas S."/>
            <person name="Lundell T."/>
            <person name="Martin R."/>
            <person name="McLaughlin D.J."/>
            <person name="Morgenstern I."/>
            <person name="Morin E."/>
            <person name="Murat C."/>
            <person name="Nagy L.G."/>
            <person name="Nolan M."/>
            <person name="Ohm R.A."/>
            <person name="Patyshakuliyeva A."/>
            <person name="Rokas A."/>
            <person name="Ruiz-Duenas F.J."/>
            <person name="Sabat G."/>
            <person name="Salamov A."/>
            <person name="Samejima M."/>
            <person name="Schmutz J."/>
            <person name="Slot J.C."/>
            <person name="St John F."/>
            <person name="Stenlid J."/>
            <person name="Sun H."/>
            <person name="Sun S."/>
            <person name="Syed K."/>
            <person name="Tsang A."/>
            <person name="Wiebenga A."/>
            <person name="Young D."/>
            <person name="Pisabarro A."/>
            <person name="Eastwood D.C."/>
            <person name="Martin F."/>
            <person name="Cullen D."/>
            <person name="Grigoriev I.V."/>
            <person name="Hibbett D.S."/>
        </authorList>
    </citation>
    <scope>NUCLEOTIDE SEQUENCE [LARGE SCALE GENOMIC DNA]</scope>
    <source>
        <strain evidence="12 13">DJM-731 SS1</strain>
    </source>
</reference>
<evidence type="ECO:0000256" key="8">
    <source>
        <dbReference type="ARBA" id="ARBA00022884"/>
    </source>
</evidence>
<keyword evidence="7" id="KW-0963">Cytoplasm</keyword>
<dbReference type="HOGENOM" id="CLU_048922_0_0_1"/>
<accession>M5FUU6</accession>
<evidence type="ECO:0000256" key="9">
    <source>
        <dbReference type="ARBA" id="ARBA00023242"/>
    </source>
</evidence>
<comment type="similarity">
    <text evidence="4">Belongs to the snurportin family.</text>
</comment>
<dbReference type="OMA" id="PDTILDC"/>
<dbReference type="GO" id="GO:0005737">
    <property type="term" value="C:cytoplasm"/>
    <property type="evidence" value="ECO:0007669"/>
    <property type="project" value="UniProtKB-SubCell"/>
</dbReference>